<dbReference type="InterPro" id="IPR002881">
    <property type="entry name" value="DUF58"/>
</dbReference>
<dbReference type="PANTHER" id="PTHR33608">
    <property type="entry name" value="BLL2464 PROTEIN"/>
    <property type="match status" value="1"/>
</dbReference>
<reference evidence="2 3" key="1">
    <citation type="submission" date="2016-11" db="EMBL/GenBank/DDBJ databases">
        <authorList>
            <person name="Jaros S."/>
            <person name="Januszkiewicz K."/>
            <person name="Wedrychowicz H."/>
        </authorList>
    </citation>
    <scope>NUCLEOTIDE SEQUENCE [LARGE SCALE GENOMIC DNA]</scope>
    <source>
        <strain evidence="2 3">DSM 18772</strain>
    </source>
</reference>
<feature type="domain" description="DUF58" evidence="1">
    <location>
        <begin position="44"/>
        <end position="238"/>
    </location>
</feature>
<dbReference type="InParanoid" id="A0A1M6NYC0"/>
<accession>A0A1M6NYC0</accession>
<dbReference type="AlphaFoldDB" id="A0A1M6NYC0"/>
<evidence type="ECO:0000313" key="2">
    <source>
        <dbReference type="EMBL" id="SHK00634.1"/>
    </source>
</evidence>
<protein>
    <recommendedName>
        <fullName evidence="1">DUF58 domain-containing protein</fullName>
    </recommendedName>
</protein>
<gene>
    <name evidence="2" type="ORF">SAMN02745181_3012</name>
</gene>
<sequence length="282" mass="31517">MPLLEHSDPLDSRQFFIAVKRLADSLSYGTDRSQMLGQGIEYVQSRPYIQGDPVKTIDWRISARTGVVHVKEYETPKCLPVWFIVDTSSSMTLSSTPISKYQLAVQLAGGLALTCLDQVSPVGVMGAGSRDLNIKPSLSRDTVMRWLHELRHYDFHESTHLGQKLLSLSPTLGDNTLIFVISDFHDSEAMRAIKRLNQKHDVIGLILRDPAEDNLSGAGFIRGKEVESGHSFTISAKKEFSDLEEISTALKKAAVDHLPIYTNKPILARLRLFLQSRHLLGH</sequence>
<dbReference type="EMBL" id="FQYR01000005">
    <property type="protein sequence ID" value="SHK00634.1"/>
    <property type="molecule type" value="Genomic_DNA"/>
</dbReference>
<dbReference type="Proteomes" id="UP000184510">
    <property type="component" value="Unassembled WGS sequence"/>
</dbReference>
<evidence type="ECO:0000259" key="1">
    <source>
        <dbReference type="Pfam" id="PF01882"/>
    </source>
</evidence>
<dbReference type="OrthoDB" id="9776116at2"/>
<name>A0A1M6NYC0_9BACT</name>
<dbReference type="Pfam" id="PF01882">
    <property type="entry name" value="DUF58"/>
    <property type="match status" value="1"/>
</dbReference>
<dbReference type="InterPro" id="IPR036465">
    <property type="entry name" value="vWFA_dom_sf"/>
</dbReference>
<keyword evidence="3" id="KW-1185">Reference proteome</keyword>
<dbReference type="SUPFAM" id="SSF53300">
    <property type="entry name" value="vWA-like"/>
    <property type="match status" value="1"/>
</dbReference>
<dbReference type="STRING" id="1123071.SAMN02745181_3012"/>
<proteinExistence type="predicted"/>
<evidence type="ECO:0000313" key="3">
    <source>
        <dbReference type="Proteomes" id="UP000184510"/>
    </source>
</evidence>
<dbReference type="RefSeq" id="WP_143184577.1">
    <property type="nucleotide sequence ID" value="NZ_FQYR01000005.1"/>
</dbReference>
<organism evidence="2 3">
    <name type="scientific">Rubritalea squalenifaciens DSM 18772</name>
    <dbReference type="NCBI Taxonomy" id="1123071"/>
    <lineage>
        <taxon>Bacteria</taxon>
        <taxon>Pseudomonadati</taxon>
        <taxon>Verrucomicrobiota</taxon>
        <taxon>Verrucomicrobiia</taxon>
        <taxon>Verrucomicrobiales</taxon>
        <taxon>Rubritaleaceae</taxon>
        <taxon>Rubritalea</taxon>
    </lineage>
</organism>
<dbReference type="PANTHER" id="PTHR33608:SF6">
    <property type="entry name" value="BLL2464 PROTEIN"/>
    <property type="match status" value="1"/>
</dbReference>